<evidence type="ECO:0000313" key="2">
    <source>
        <dbReference type="EMBL" id="SUZ68530.1"/>
    </source>
</evidence>
<dbReference type="Pfam" id="PF20254">
    <property type="entry name" value="DMFA2_C"/>
    <property type="match status" value="1"/>
</dbReference>
<dbReference type="InterPro" id="IPR046540">
    <property type="entry name" value="DMFA2_C"/>
</dbReference>
<reference evidence="2" key="1">
    <citation type="submission" date="2018-05" db="EMBL/GenBank/DDBJ databases">
        <authorList>
            <person name="Lanie J.A."/>
            <person name="Ng W.-L."/>
            <person name="Kazmierczak K.M."/>
            <person name="Andrzejewski T.M."/>
            <person name="Davidsen T.M."/>
            <person name="Wayne K.J."/>
            <person name="Tettelin H."/>
            <person name="Glass J.I."/>
            <person name="Rusch D."/>
            <person name="Podicherti R."/>
            <person name="Tsui H.-C.T."/>
            <person name="Winkler M.E."/>
        </authorList>
    </citation>
    <scope>NUCLEOTIDE SEQUENCE</scope>
</reference>
<dbReference type="EMBL" id="UINC01001039">
    <property type="protein sequence ID" value="SUZ68530.1"/>
    <property type="molecule type" value="Genomic_DNA"/>
</dbReference>
<name>A0A381PNL5_9ZZZZ</name>
<evidence type="ECO:0000259" key="1">
    <source>
        <dbReference type="Pfam" id="PF20254"/>
    </source>
</evidence>
<sequence>MSDTSPPAKLVTGYCEPLSVRAGEQVQWFGSSHAATNGVLDVVRLECGDPTRSGPGFLEHPLENHLAVDIELTEQPLIPGSFAEATLPADNPRRVALRFWFQPTLLKRDGVIASLRSTTGAIEIANRGEYLYAQVGSTELLLRDRSLERNRWYFLDLDFDLGEGRLTATVAAPRSPSPARDLLQAGEDSNEWDVADVTFDEVLFRLAAGVDGARWDGRIADPELVLDGESYRWSFVNDMESSTVASENGNADLTLHQLPTRAVTGPHWTGDHQRWSDDPHQWNAIHFHHDDLYDAGWHPTFTMVVPHDAPSGIYCFRYQGDAGTDRVPFFVRPAVDDHHSDVALLMPTCTYMAYANHRMLIEGADFVGARSNLRPEHRYLAEHREVGLSHYEKHPDGSGVMFSSRRRPVLQLRPGADGWNFTPDTNLNAFLTHLEVDHDIVTDEDLHHEGVAAFAPYRVIVTGTHPEYWSTSMLDALEEWQRNGGRLMYLGGNGFYWRVSFSDSWPGAIELRRSEDGVRNWQTGDGESYHAWGGEYGGLWRRNGRSPNQLVGIGFAAQGFERATYFERDRDALSSRAAWILEGVEEEHIGTSGLGGGAAGQEVDRYDPKLGSPSHAVIVASAVAFGPDMLRTKEEFEGTVAFPTPDPFVRADMVFFETPQGGAVFSVGSISWFGALARNGYDNDVARITENVLRRFLDPTPFEVPAE</sequence>
<accession>A0A381PNL5</accession>
<protein>
    <recommendedName>
        <fullName evidence="1">N,N-dimethylformamidase beta subunit-like C-terminal domain-containing protein</fullName>
    </recommendedName>
</protein>
<gene>
    <name evidence="2" type="ORF">METZ01_LOCUS21384</name>
</gene>
<proteinExistence type="predicted"/>
<dbReference type="AlphaFoldDB" id="A0A381PNL5"/>
<organism evidence="2">
    <name type="scientific">marine metagenome</name>
    <dbReference type="NCBI Taxonomy" id="408172"/>
    <lineage>
        <taxon>unclassified sequences</taxon>
        <taxon>metagenomes</taxon>
        <taxon>ecological metagenomes</taxon>
    </lineage>
</organism>
<feature type="domain" description="N,N-dimethylformamidase beta subunit-like C-terminal" evidence="1">
    <location>
        <begin position="260"/>
        <end position="683"/>
    </location>
</feature>